<feature type="domain" description="Glycosyltransferase 2-like" evidence="1">
    <location>
        <begin position="6"/>
        <end position="137"/>
    </location>
</feature>
<evidence type="ECO:0000313" key="3">
    <source>
        <dbReference type="Proteomes" id="UP000029117"/>
    </source>
</evidence>
<sequence length="307" mass="35372">MNIKFTVVIPLYNKEKYVVRCLESIKAQIYVDFDVLIIDDGSTDRSEKNVKEWLQDNSIVQKVVFMSQNNMGVLHTRNLLLKNAQNRFVAFLDADDVWLPNHLEELSKLIKQYQDKVTIYSTAYYRQRNDIKVSHDIGKYSGYFGILDYFDAMSQSSGYINSSVVCIDKQQISSAELFGNLDVKTNEDLLIWAKLARDQGLAFSAVKTGINYIDAGEASLNGSLHDTFAVYLEILKISQSWDNKSNVKKYLRIFALKNIANLRLNSTMLFYLKSIIGSFNIKVLQPWLYTICILCIPKFFLRKKMII</sequence>
<protein>
    <submittedName>
        <fullName evidence="2">Glycosyl transferase 2 family protein</fullName>
    </submittedName>
</protein>
<dbReference type="Gene3D" id="3.90.550.10">
    <property type="entry name" value="Spore Coat Polysaccharide Biosynthesis Protein SpsA, Chain A"/>
    <property type="match status" value="1"/>
</dbReference>
<gene>
    <name evidence="2" type="ORF">DR78_190</name>
</gene>
<dbReference type="GO" id="GO:0016740">
    <property type="term" value="F:transferase activity"/>
    <property type="evidence" value="ECO:0007669"/>
    <property type="project" value="UniProtKB-KW"/>
</dbReference>
<proteinExistence type="predicted"/>
<comment type="caution">
    <text evidence="2">The sequence shown here is derived from an EMBL/GenBank/DDBJ whole genome shotgun (WGS) entry which is preliminary data.</text>
</comment>
<evidence type="ECO:0000259" key="1">
    <source>
        <dbReference type="Pfam" id="PF00535"/>
    </source>
</evidence>
<dbReference type="AlphaFoldDB" id="A0AAW3DB75"/>
<organism evidence="2 3">
    <name type="scientific">Francisella philomiragia</name>
    <dbReference type="NCBI Taxonomy" id="28110"/>
    <lineage>
        <taxon>Bacteria</taxon>
        <taxon>Pseudomonadati</taxon>
        <taxon>Pseudomonadota</taxon>
        <taxon>Gammaproteobacteria</taxon>
        <taxon>Thiotrichales</taxon>
        <taxon>Francisellaceae</taxon>
        <taxon>Francisella</taxon>
    </lineage>
</organism>
<dbReference type="Proteomes" id="UP000029117">
    <property type="component" value="Unassembled WGS sequence"/>
</dbReference>
<name>A0AAW3DB75_9GAMM</name>
<keyword evidence="2" id="KW-0808">Transferase</keyword>
<dbReference type="RefSeq" id="WP_035736308.1">
    <property type="nucleotide sequence ID" value="NZ_JACTRV010000002.1"/>
</dbReference>
<dbReference type="InterPro" id="IPR050834">
    <property type="entry name" value="Glycosyltransf_2"/>
</dbReference>
<dbReference type="SUPFAM" id="SSF53448">
    <property type="entry name" value="Nucleotide-diphospho-sugar transferases"/>
    <property type="match status" value="1"/>
</dbReference>
<dbReference type="CDD" id="cd00761">
    <property type="entry name" value="Glyco_tranf_GTA_type"/>
    <property type="match status" value="1"/>
</dbReference>
<dbReference type="InterPro" id="IPR001173">
    <property type="entry name" value="Glyco_trans_2-like"/>
</dbReference>
<dbReference type="PANTHER" id="PTHR43685">
    <property type="entry name" value="GLYCOSYLTRANSFERASE"/>
    <property type="match status" value="1"/>
</dbReference>
<reference evidence="2 3" key="1">
    <citation type="submission" date="2014-04" db="EMBL/GenBank/DDBJ databases">
        <authorList>
            <person name="Bishop-Lilly K.A."/>
            <person name="Broomall S.M."/>
            <person name="Chain P.S."/>
            <person name="Chertkov O."/>
            <person name="Coyne S.R."/>
            <person name="Daligault H.E."/>
            <person name="Davenport K.W."/>
            <person name="Erkkila T."/>
            <person name="Frey K.G."/>
            <person name="Gibbons H.S."/>
            <person name="Gu W."/>
            <person name="Jaissle J."/>
            <person name="Johnson S.L."/>
            <person name="Koroleva G.I."/>
            <person name="Ladner J.T."/>
            <person name="Lo C.-C."/>
            <person name="Minogue T.D."/>
            <person name="Munk C."/>
            <person name="Palacios G.F."/>
            <person name="Redden C.L."/>
            <person name="Rosenzweig C.N."/>
            <person name="Scholz M.B."/>
            <person name="Teshima H."/>
            <person name="Xu Y."/>
        </authorList>
    </citation>
    <scope>NUCLEOTIDE SEQUENCE [LARGE SCALE GENOMIC DNA]</scope>
    <source>
        <strain evidence="2 3">FAJ</strain>
    </source>
</reference>
<evidence type="ECO:0000313" key="2">
    <source>
        <dbReference type="EMBL" id="KFJ42703.1"/>
    </source>
</evidence>
<dbReference type="EMBL" id="JOUE01000006">
    <property type="protein sequence ID" value="KFJ42703.1"/>
    <property type="molecule type" value="Genomic_DNA"/>
</dbReference>
<dbReference type="Pfam" id="PF00535">
    <property type="entry name" value="Glycos_transf_2"/>
    <property type="match status" value="1"/>
</dbReference>
<dbReference type="InterPro" id="IPR029044">
    <property type="entry name" value="Nucleotide-diphossugar_trans"/>
</dbReference>
<dbReference type="PANTHER" id="PTHR43685:SF11">
    <property type="entry name" value="GLYCOSYLTRANSFERASE TAGX-RELATED"/>
    <property type="match status" value="1"/>
</dbReference>
<accession>A0AAW3DB75</accession>